<protein>
    <submittedName>
        <fullName evidence="1">Uncharacterized protein</fullName>
    </submittedName>
</protein>
<dbReference type="Proteomes" id="UP000184275">
    <property type="component" value="Unassembled WGS sequence"/>
</dbReference>
<reference evidence="2" key="1">
    <citation type="submission" date="2016-11" db="EMBL/GenBank/DDBJ databases">
        <authorList>
            <person name="Varghese N."/>
            <person name="Submissions S."/>
        </authorList>
    </citation>
    <scope>NUCLEOTIDE SEQUENCE [LARGE SCALE GENOMIC DNA]</scope>
    <source>
        <strain evidence="2">UWOS</strain>
    </source>
</reference>
<evidence type="ECO:0000313" key="2">
    <source>
        <dbReference type="Proteomes" id="UP000184275"/>
    </source>
</evidence>
<name>A0A1M6V1R5_9BACT</name>
<dbReference type="AlphaFoldDB" id="A0A1M6V1R5"/>
<evidence type="ECO:0000313" key="1">
    <source>
        <dbReference type="EMBL" id="SHK75236.1"/>
    </source>
</evidence>
<keyword evidence="2" id="KW-1185">Reference proteome</keyword>
<accession>A0A1M6V1R5</accession>
<sequence>MVLKFCSKNYLEKNPKKIETIALTICVKLMLKYHLLVKAIRFKKESIY</sequence>
<proteinExistence type="predicted"/>
<gene>
    <name evidence="1" type="ORF">SAMN05720469_11637</name>
</gene>
<organism evidence="1 2">
    <name type="scientific">Fibrobacter intestinalis</name>
    <dbReference type="NCBI Taxonomy" id="28122"/>
    <lineage>
        <taxon>Bacteria</taxon>
        <taxon>Pseudomonadati</taxon>
        <taxon>Fibrobacterota</taxon>
        <taxon>Fibrobacteria</taxon>
        <taxon>Fibrobacterales</taxon>
        <taxon>Fibrobacteraceae</taxon>
        <taxon>Fibrobacter</taxon>
    </lineage>
</organism>
<dbReference type="EMBL" id="FRAW01000016">
    <property type="protein sequence ID" value="SHK75236.1"/>
    <property type="molecule type" value="Genomic_DNA"/>
</dbReference>